<dbReference type="EMBL" id="JAFMPT010000003">
    <property type="protein sequence ID" value="MCC1483668.1"/>
    <property type="molecule type" value="Genomic_DNA"/>
</dbReference>
<name>A0ABS8EKB6_9FLAO</name>
<dbReference type="InterPro" id="IPR003833">
    <property type="entry name" value="CT_C_D"/>
</dbReference>
<evidence type="ECO:0000313" key="6">
    <source>
        <dbReference type="Proteomes" id="UP000778797"/>
    </source>
</evidence>
<sequence length="244" mass="27817">MSGYKLTYKRFGERSILIEWPPEINENVLYDVLNYKESIVKSSIKSIIEVKSAYNSILINYINAIDNINDAFLILKALYKPSKSSKQKEAVLWRIPVCYDTKFAIDLEDLALSKKCSIDDIIQWHSNDIYTIYFIGFLPGFYYLGGLDKKLHHPRRSSPRLQIKKGAVGIGGNQTGVYPNVSPGGWNIIGNSPIHFFDVNLQEPCFAKQGDKIKFESVSLKEYNDIKTLVEAGVYHIKQEPIND</sequence>
<accession>A0ABS8EKB6</accession>
<dbReference type="PANTHER" id="PTHR34698:SF2">
    <property type="entry name" value="5-OXOPROLINASE SUBUNIT B"/>
    <property type="match status" value="1"/>
</dbReference>
<feature type="domain" description="Carboxyltransferase" evidence="4">
    <location>
        <begin position="6"/>
        <end position="207"/>
    </location>
</feature>
<evidence type="ECO:0000259" key="4">
    <source>
        <dbReference type="SMART" id="SM00796"/>
    </source>
</evidence>
<evidence type="ECO:0000256" key="3">
    <source>
        <dbReference type="ARBA" id="ARBA00022840"/>
    </source>
</evidence>
<organism evidence="5 6">
    <name type="scientific">Winogradskyella immobilis</name>
    <dbReference type="NCBI Taxonomy" id="2816852"/>
    <lineage>
        <taxon>Bacteria</taxon>
        <taxon>Pseudomonadati</taxon>
        <taxon>Bacteroidota</taxon>
        <taxon>Flavobacteriia</taxon>
        <taxon>Flavobacteriales</taxon>
        <taxon>Flavobacteriaceae</taxon>
        <taxon>Winogradskyella</taxon>
    </lineage>
</organism>
<dbReference type="Pfam" id="PF02682">
    <property type="entry name" value="CT_C_D"/>
    <property type="match status" value="1"/>
</dbReference>
<protein>
    <submittedName>
        <fullName evidence="5">5-oxoprolinase subunit PxpB</fullName>
        <ecNumber evidence="5">3.5.2.9</ecNumber>
    </submittedName>
</protein>
<dbReference type="SMART" id="SM00796">
    <property type="entry name" value="AHS1"/>
    <property type="match status" value="1"/>
</dbReference>
<dbReference type="GO" id="GO:0017168">
    <property type="term" value="F:5-oxoprolinase (ATP-hydrolyzing) activity"/>
    <property type="evidence" value="ECO:0007669"/>
    <property type="project" value="UniProtKB-EC"/>
</dbReference>
<dbReference type="Gene3D" id="3.30.1360.40">
    <property type="match status" value="1"/>
</dbReference>
<evidence type="ECO:0000256" key="2">
    <source>
        <dbReference type="ARBA" id="ARBA00022801"/>
    </source>
</evidence>
<dbReference type="SUPFAM" id="SSF160467">
    <property type="entry name" value="PH0987 N-terminal domain-like"/>
    <property type="match status" value="1"/>
</dbReference>
<keyword evidence="6" id="KW-1185">Reference proteome</keyword>
<gene>
    <name evidence="5" type="primary">pxpB</name>
    <name evidence="5" type="ORF">J1C55_03615</name>
</gene>
<reference evidence="6" key="2">
    <citation type="submission" date="2023-07" db="EMBL/GenBank/DDBJ databases">
        <title>Genome of Winogradskyella sp. E313.</title>
        <authorList>
            <person name="Zhou Y."/>
        </authorList>
    </citation>
    <scope>NUCLEOTIDE SEQUENCE [LARGE SCALE GENOMIC DNA]</scope>
    <source>
        <strain evidence="6">E313</strain>
    </source>
</reference>
<proteinExistence type="predicted"/>
<keyword evidence="1" id="KW-0547">Nucleotide-binding</keyword>
<dbReference type="Proteomes" id="UP000778797">
    <property type="component" value="Unassembled WGS sequence"/>
</dbReference>
<comment type="caution">
    <text evidence="5">The sequence shown here is derived from an EMBL/GenBank/DDBJ whole genome shotgun (WGS) entry which is preliminary data.</text>
</comment>
<keyword evidence="3" id="KW-0067">ATP-binding</keyword>
<dbReference type="SUPFAM" id="SSF50891">
    <property type="entry name" value="Cyclophilin-like"/>
    <property type="match status" value="1"/>
</dbReference>
<keyword evidence="2 5" id="KW-0378">Hydrolase</keyword>
<dbReference type="InterPro" id="IPR029000">
    <property type="entry name" value="Cyclophilin-like_dom_sf"/>
</dbReference>
<dbReference type="PANTHER" id="PTHR34698">
    <property type="entry name" value="5-OXOPROLINASE SUBUNIT B"/>
    <property type="match status" value="1"/>
</dbReference>
<reference evidence="6" key="1">
    <citation type="submission" date="2021-03" db="EMBL/GenBank/DDBJ databases">
        <title>Genome of Cognatishimia sp. F0-27.</title>
        <authorList>
            <person name="Ping X."/>
        </authorList>
    </citation>
    <scope>NUCLEOTIDE SEQUENCE [LARGE SCALE GENOMIC DNA]</scope>
    <source>
        <strain evidence="6">E313</strain>
    </source>
</reference>
<evidence type="ECO:0000313" key="5">
    <source>
        <dbReference type="EMBL" id="MCC1483668.1"/>
    </source>
</evidence>
<dbReference type="EC" id="3.5.2.9" evidence="5"/>
<dbReference type="NCBIfam" id="TIGR00370">
    <property type="entry name" value="5-oxoprolinase subunit PxpB"/>
    <property type="match status" value="1"/>
</dbReference>
<dbReference type="Gene3D" id="2.40.100.10">
    <property type="entry name" value="Cyclophilin-like"/>
    <property type="match status" value="1"/>
</dbReference>
<dbReference type="InterPro" id="IPR010016">
    <property type="entry name" value="PxpB"/>
</dbReference>
<evidence type="ECO:0000256" key="1">
    <source>
        <dbReference type="ARBA" id="ARBA00022741"/>
    </source>
</evidence>
<dbReference type="RefSeq" id="WP_227476117.1">
    <property type="nucleotide sequence ID" value="NZ_JAFMPT010000003.1"/>
</dbReference>